<dbReference type="PANTHER" id="PTHR10974">
    <property type="entry name" value="FI08016P-RELATED"/>
    <property type="match status" value="1"/>
</dbReference>
<dbReference type="EMBL" id="CALNXK010000012">
    <property type="protein sequence ID" value="CAH3044701.1"/>
    <property type="molecule type" value="Genomic_DNA"/>
</dbReference>
<dbReference type="Proteomes" id="UP001159405">
    <property type="component" value="Unassembled WGS sequence"/>
</dbReference>
<accession>A0ABN8NBI4</accession>
<reference evidence="1 2" key="1">
    <citation type="submission" date="2022-05" db="EMBL/GenBank/DDBJ databases">
        <authorList>
            <consortium name="Genoscope - CEA"/>
            <person name="William W."/>
        </authorList>
    </citation>
    <scope>NUCLEOTIDE SEQUENCE [LARGE SCALE GENOMIC DNA]</scope>
</reference>
<protein>
    <submittedName>
        <fullName evidence="1">Uncharacterized protein</fullName>
    </submittedName>
</protein>
<dbReference type="InterPro" id="IPR004245">
    <property type="entry name" value="DUF229"/>
</dbReference>
<evidence type="ECO:0000313" key="2">
    <source>
        <dbReference type="Proteomes" id="UP001159405"/>
    </source>
</evidence>
<organism evidence="1 2">
    <name type="scientific">Porites lobata</name>
    <dbReference type="NCBI Taxonomy" id="104759"/>
    <lineage>
        <taxon>Eukaryota</taxon>
        <taxon>Metazoa</taxon>
        <taxon>Cnidaria</taxon>
        <taxon>Anthozoa</taxon>
        <taxon>Hexacorallia</taxon>
        <taxon>Scleractinia</taxon>
        <taxon>Fungiina</taxon>
        <taxon>Poritidae</taxon>
        <taxon>Porites</taxon>
    </lineage>
</organism>
<evidence type="ECO:0000313" key="1">
    <source>
        <dbReference type="EMBL" id="CAH3044701.1"/>
    </source>
</evidence>
<sequence>MLFMIIPHKVAQRLGKDRLNAVIENQKHLVTVSDLHYTITSVAELTESGAAVSQVSGLLRPVSATRTYADMQGLHSEVMCRCESWRKFLSANSVDLLTSFVLWLAEFAVGHINNLVQKQYLAGKSESKHLSGYGNCARFVGKAIKRPRQEIGGKYYIATMILVVEPAYGVK</sequence>
<keyword evidence="2" id="KW-1185">Reference proteome</keyword>
<comment type="caution">
    <text evidence="1">The sequence shown here is derived from an EMBL/GenBank/DDBJ whole genome shotgun (WGS) entry which is preliminary data.</text>
</comment>
<proteinExistence type="predicted"/>
<name>A0ABN8NBI4_9CNID</name>
<gene>
    <name evidence="1" type="ORF">PLOB_00004828</name>
</gene>
<dbReference type="PANTHER" id="PTHR10974:SF39">
    <property type="entry name" value="E2F TRANSCRIPTION FACTOR CC-MB DOMAIN-CONTAINING PROTEIN"/>
    <property type="match status" value="1"/>
</dbReference>